<feature type="compositionally biased region" description="Polar residues" evidence="2">
    <location>
        <begin position="60"/>
        <end position="79"/>
    </location>
</feature>
<sequence>MPRVNDSGGKKRRGRPPGSRNGGATTTRVAKPTASATNGKKAKLRKEPQREEEPDELSVAVSTQTQSSRPRQRKANNNADKIAVESKKSQKQYVQLETRTKKISQDVIEAWPHLPQQVLEQIDTVVKDAKKDIANAQRDERKVMAAHNSLNPLVKRLLRHLAASKIPPQARDYHFNIDKLTERNGQVFRDVSTARHLKQLLSEQVRVAQKLRDKDETDLEELKKDAKRWQTEWKHQQKHGRVHRLLQDSETHVRAGDGDDADEIRLKQATTKDTTALDAPDAELAPILNQLRRSLENMQGNHEQLDSIGLYMTDAQSALDDVLYRHSSALQYATL</sequence>
<accession>A0A1Y2M1L1</accession>
<feature type="compositionally biased region" description="Polar residues" evidence="2">
    <location>
        <begin position="24"/>
        <end position="38"/>
    </location>
</feature>
<feature type="coiled-coil region" evidence="1">
    <location>
        <begin position="205"/>
        <end position="232"/>
    </location>
</feature>
<feature type="coiled-coil region" evidence="1">
    <location>
        <begin position="119"/>
        <end position="146"/>
    </location>
</feature>
<feature type="region of interest" description="Disordered" evidence="2">
    <location>
        <begin position="1"/>
        <end position="89"/>
    </location>
</feature>
<keyword evidence="4" id="KW-1185">Reference proteome</keyword>
<evidence type="ECO:0000313" key="3">
    <source>
        <dbReference type="EMBL" id="OSS50016.1"/>
    </source>
</evidence>
<keyword evidence="1" id="KW-0175">Coiled coil</keyword>
<dbReference type="InterPro" id="IPR025212">
    <property type="entry name" value="CAD_CENP-Q"/>
</dbReference>
<organism evidence="3 4">
    <name type="scientific">Epicoccum nigrum</name>
    <name type="common">Soil fungus</name>
    <name type="synonym">Epicoccum purpurascens</name>
    <dbReference type="NCBI Taxonomy" id="105696"/>
    <lineage>
        <taxon>Eukaryota</taxon>
        <taxon>Fungi</taxon>
        <taxon>Dikarya</taxon>
        <taxon>Ascomycota</taxon>
        <taxon>Pezizomycotina</taxon>
        <taxon>Dothideomycetes</taxon>
        <taxon>Pleosporomycetidae</taxon>
        <taxon>Pleosporales</taxon>
        <taxon>Pleosporineae</taxon>
        <taxon>Didymellaceae</taxon>
        <taxon>Epicoccum</taxon>
    </lineage>
</organism>
<evidence type="ECO:0000256" key="1">
    <source>
        <dbReference type="SAM" id="Coils"/>
    </source>
</evidence>
<dbReference type="Proteomes" id="UP000193240">
    <property type="component" value="Unassembled WGS sequence"/>
</dbReference>
<reference evidence="3 4" key="1">
    <citation type="journal article" date="2017" name="Genome Announc.">
        <title>Genome sequence of the saprophytic ascomycete Epicoccum nigrum ICMP 19927 strain isolated from New Zealand.</title>
        <authorList>
            <person name="Fokin M."/>
            <person name="Fleetwood D."/>
            <person name="Weir B.S."/>
            <person name="Villas-Boas S.G."/>
        </authorList>
    </citation>
    <scope>NUCLEOTIDE SEQUENCE [LARGE SCALE GENOMIC DNA]</scope>
    <source>
        <strain evidence="3 4">ICMP 19927</strain>
    </source>
</reference>
<proteinExistence type="predicted"/>
<gene>
    <name evidence="3" type="ORF">B5807_05222</name>
</gene>
<dbReference type="Pfam" id="PF13094">
    <property type="entry name" value="CENP-Q"/>
    <property type="match status" value="1"/>
</dbReference>
<dbReference type="InParanoid" id="A0A1Y2M1L1"/>
<evidence type="ECO:0008006" key="5">
    <source>
        <dbReference type="Google" id="ProtNLM"/>
    </source>
</evidence>
<name>A0A1Y2M1L1_EPING</name>
<dbReference type="OMA" id="QMKNEHP"/>
<dbReference type="AlphaFoldDB" id="A0A1Y2M1L1"/>
<protein>
    <recommendedName>
        <fullName evidence="5">CENP-Q, a CENPA-CAD centromere complex subunit-domain-containing protein</fullName>
    </recommendedName>
</protein>
<dbReference type="EMBL" id="KZ107842">
    <property type="protein sequence ID" value="OSS50016.1"/>
    <property type="molecule type" value="Genomic_DNA"/>
</dbReference>
<dbReference type="STRING" id="105696.A0A1Y2M1L1"/>
<evidence type="ECO:0000313" key="4">
    <source>
        <dbReference type="Proteomes" id="UP000193240"/>
    </source>
</evidence>
<evidence type="ECO:0000256" key="2">
    <source>
        <dbReference type="SAM" id="MobiDB-lite"/>
    </source>
</evidence>